<accession>A0A0C1U0J1</accession>
<dbReference type="STRING" id="29341.RSJ17_03925"/>
<dbReference type="InterPro" id="IPR005216">
    <property type="entry name" value="Citrate_lyase_ligase"/>
</dbReference>
<dbReference type="Gene3D" id="3.40.50.620">
    <property type="entry name" value="HUPs"/>
    <property type="match status" value="1"/>
</dbReference>
<evidence type="ECO:0000256" key="1">
    <source>
        <dbReference type="ARBA" id="ARBA00022741"/>
    </source>
</evidence>
<dbReference type="InterPro" id="IPR016181">
    <property type="entry name" value="Acyl_CoA_acyltransferase"/>
</dbReference>
<dbReference type="InterPro" id="IPR004821">
    <property type="entry name" value="Cyt_trans-like"/>
</dbReference>
<name>A0A0C1U0J1_9CLOT</name>
<sequence length="347" mass="40213">MYNLNLEKINLNKDRDVLEVKNFLKEFNLDLDKDIDYTVVIRQNDEIKATCSKAKSVFKCFAVSEELRGEGVSAILLNALNDKLFEENIYHSFIFTKPENIEIFLGLGYKLIERVEKVALLENGIYNIDSYLHKISKKYNLEEKRERSSLVMNCNPFTTGHLYLIEEASKVSEEVLVFIVEENKSLFPFEVRYNLVKSGTEHLKNVKVLPGGEYIISSATFPSYFLRKKDDILSAYTSLDGKIFGKYFCNKFNINKRFLGQEPYCEVTNQYNKSLKEILPLFNVEVIEIIRKGYEDIAISASVVRELIKEGNMNKIKEIVPKVTYDFLNTKEGVEIRERIKLSNSPH</sequence>
<evidence type="ECO:0000313" key="5">
    <source>
        <dbReference type="EMBL" id="KIE45028.1"/>
    </source>
</evidence>
<comment type="catalytic activity">
    <reaction evidence="3">
        <text>holo-[citrate lyase ACP] + acetate + ATP = acetyl-[citrate lyase ACP] + AMP + diphosphate</text>
        <dbReference type="Rhea" id="RHEA:23788"/>
        <dbReference type="Rhea" id="RHEA-COMP:10158"/>
        <dbReference type="Rhea" id="RHEA-COMP:13710"/>
        <dbReference type="ChEBI" id="CHEBI:30089"/>
        <dbReference type="ChEBI" id="CHEBI:30616"/>
        <dbReference type="ChEBI" id="CHEBI:33019"/>
        <dbReference type="ChEBI" id="CHEBI:82683"/>
        <dbReference type="ChEBI" id="CHEBI:137976"/>
        <dbReference type="ChEBI" id="CHEBI:456215"/>
        <dbReference type="EC" id="6.2.1.22"/>
    </reaction>
</comment>
<dbReference type="AlphaFoldDB" id="A0A0C1U0J1"/>
<dbReference type="Pfam" id="PF08218">
    <property type="entry name" value="Citrate_ly_lig"/>
    <property type="match status" value="1"/>
</dbReference>
<keyword evidence="3 5" id="KW-0436">Ligase</keyword>
<dbReference type="Proteomes" id="UP000031366">
    <property type="component" value="Unassembled WGS sequence"/>
</dbReference>
<dbReference type="PROSITE" id="PS51186">
    <property type="entry name" value="GNAT"/>
    <property type="match status" value="1"/>
</dbReference>
<evidence type="ECO:0000259" key="4">
    <source>
        <dbReference type="PROSITE" id="PS51186"/>
    </source>
</evidence>
<dbReference type="GO" id="GO:0008771">
    <property type="term" value="F:[citrate (pro-3S)-lyase] ligase activity"/>
    <property type="evidence" value="ECO:0007669"/>
    <property type="project" value="UniProtKB-EC"/>
</dbReference>
<dbReference type="OrthoDB" id="9779753at2"/>
<comment type="caution">
    <text evidence="5">The sequence shown here is derived from an EMBL/GenBank/DDBJ whole genome shotgun (WGS) entry which is preliminary data.</text>
</comment>
<feature type="domain" description="N-acetyltransferase" evidence="4">
    <location>
        <begin position="1"/>
        <end position="142"/>
    </location>
</feature>
<dbReference type="InterPro" id="IPR013166">
    <property type="entry name" value="Citrate_lyase_ligase_C"/>
</dbReference>
<dbReference type="PIRSF" id="PIRSF005751">
    <property type="entry name" value="Acet_citr_lig"/>
    <property type="match status" value="1"/>
</dbReference>
<dbReference type="InterPro" id="IPR014729">
    <property type="entry name" value="Rossmann-like_a/b/a_fold"/>
</dbReference>
<dbReference type="Gene3D" id="3.40.630.30">
    <property type="match status" value="1"/>
</dbReference>
<dbReference type="GO" id="GO:0016829">
    <property type="term" value="F:lyase activity"/>
    <property type="evidence" value="ECO:0007669"/>
    <property type="project" value="UniProtKB-KW"/>
</dbReference>
<dbReference type="GO" id="GO:0005524">
    <property type="term" value="F:ATP binding"/>
    <property type="evidence" value="ECO:0007669"/>
    <property type="project" value="UniProtKB-UniRule"/>
</dbReference>
<dbReference type="SUPFAM" id="SSF55729">
    <property type="entry name" value="Acyl-CoA N-acyltransferases (Nat)"/>
    <property type="match status" value="1"/>
</dbReference>
<keyword evidence="2 3" id="KW-0067">ATP-binding</keyword>
<organism evidence="5 6">
    <name type="scientific">Clostridium argentinense CDC 2741</name>
    <dbReference type="NCBI Taxonomy" id="1418104"/>
    <lineage>
        <taxon>Bacteria</taxon>
        <taxon>Bacillati</taxon>
        <taxon>Bacillota</taxon>
        <taxon>Clostridia</taxon>
        <taxon>Eubacteriales</taxon>
        <taxon>Clostridiaceae</taxon>
        <taxon>Clostridium</taxon>
    </lineage>
</organism>
<dbReference type="PANTHER" id="PTHR40599">
    <property type="entry name" value="[CITRATE [PRO-3S]-LYASE] LIGASE"/>
    <property type="match status" value="1"/>
</dbReference>
<evidence type="ECO:0000256" key="2">
    <source>
        <dbReference type="ARBA" id="ARBA00022840"/>
    </source>
</evidence>
<comment type="function">
    <text evidence="3">Acetylation of prosthetic group (2-(5''-phosphoribosyl)-3'-dephosphocoenzyme-A) of the gamma subunit of citrate lyase.</text>
</comment>
<protein>
    <recommendedName>
        <fullName evidence="3">[Citrate [pro-3S]-lyase] ligase</fullName>
        <ecNumber evidence="3">6.2.1.22</ecNumber>
    </recommendedName>
</protein>
<dbReference type="NCBIfam" id="TIGR00125">
    <property type="entry name" value="cyt_tran_rel"/>
    <property type="match status" value="1"/>
</dbReference>
<proteinExistence type="predicted"/>
<keyword evidence="1 3" id="KW-0547">Nucleotide-binding</keyword>
<reference evidence="5 6" key="1">
    <citation type="journal article" date="2015" name="Infect. Genet. Evol.">
        <title>Genomic sequences of six botulinum neurotoxin-producing strains representing three clostridial species illustrate the mobility and diversity of botulinum neurotoxin genes.</title>
        <authorList>
            <person name="Smith T.J."/>
            <person name="Hill K.K."/>
            <person name="Xie G."/>
            <person name="Foley B.T."/>
            <person name="Williamson C.H."/>
            <person name="Foster J.T."/>
            <person name="Johnson S.L."/>
            <person name="Chertkov O."/>
            <person name="Teshima H."/>
            <person name="Gibbons H.S."/>
            <person name="Johnsky L.A."/>
            <person name="Karavis M.A."/>
            <person name="Smith L.A."/>
        </authorList>
    </citation>
    <scope>NUCLEOTIDE SEQUENCE [LARGE SCALE GENOMIC DNA]</scope>
    <source>
        <strain evidence="5 6">CDC 2741</strain>
    </source>
</reference>
<dbReference type="SUPFAM" id="SSF52374">
    <property type="entry name" value="Nucleotidylyl transferase"/>
    <property type="match status" value="1"/>
</dbReference>
<dbReference type="NCBIfam" id="TIGR00124">
    <property type="entry name" value="cit_ly_ligase"/>
    <property type="match status" value="1"/>
</dbReference>
<dbReference type="EMBL" id="AYSO01000020">
    <property type="protein sequence ID" value="KIE45028.1"/>
    <property type="molecule type" value="Genomic_DNA"/>
</dbReference>
<dbReference type="PANTHER" id="PTHR40599:SF1">
    <property type="entry name" value="[CITRATE [PRO-3S]-LYASE] LIGASE"/>
    <property type="match status" value="1"/>
</dbReference>
<dbReference type="InterPro" id="IPR000182">
    <property type="entry name" value="GNAT_dom"/>
</dbReference>
<dbReference type="GO" id="GO:0016747">
    <property type="term" value="F:acyltransferase activity, transferring groups other than amino-acyl groups"/>
    <property type="evidence" value="ECO:0007669"/>
    <property type="project" value="InterPro"/>
</dbReference>
<dbReference type="EC" id="6.2.1.22" evidence="3"/>
<gene>
    <name evidence="5" type="primary">citC</name>
    <name evidence="5" type="ORF">U732_223</name>
</gene>
<dbReference type="RefSeq" id="WP_039635949.1">
    <property type="nucleotide sequence ID" value="NZ_AYSO01000020.1"/>
</dbReference>
<evidence type="ECO:0000256" key="3">
    <source>
        <dbReference type="PIRNR" id="PIRNR005751"/>
    </source>
</evidence>
<evidence type="ECO:0000313" key="6">
    <source>
        <dbReference type="Proteomes" id="UP000031366"/>
    </source>
</evidence>
<dbReference type="SMART" id="SM00764">
    <property type="entry name" value="Citrate_ly_lig"/>
    <property type="match status" value="1"/>
</dbReference>
<keyword evidence="6" id="KW-1185">Reference proteome</keyword>
<keyword evidence="5" id="KW-0456">Lyase</keyword>